<accession>E4RL22</accession>
<dbReference type="Pfam" id="PF01078">
    <property type="entry name" value="Mg_chelatase"/>
    <property type="match status" value="1"/>
</dbReference>
<dbReference type="InterPro" id="IPR027417">
    <property type="entry name" value="P-loop_NTPase"/>
</dbReference>
<dbReference type="SUPFAM" id="SSF54211">
    <property type="entry name" value="Ribosomal protein S5 domain 2-like"/>
    <property type="match status" value="1"/>
</dbReference>
<keyword evidence="7" id="KW-1185">Reference proteome</keyword>
<proteinExistence type="inferred from homology"/>
<dbReference type="InterPro" id="IPR000523">
    <property type="entry name" value="Mg_chelatse_chII-like_cat_dom"/>
</dbReference>
<evidence type="ECO:0000313" key="7">
    <source>
        <dbReference type="Proteomes" id="UP000007434"/>
    </source>
</evidence>
<dbReference type="InterPro" id="IPR025158">
    <property type="entry name" value="Mg_chelat-rel_C"/>
</dbReference>
<reference evidence="6 7" key="1">
    <citation type="submission" date="2010-11" db="EMBL/GenBank/DDBJ databases">
        <title>Complete sequence of Halanaerobium sp. sapolanicus.</title>
        <authorList>
            <consortium name="US DOE Joint Genome Institute"/>
            <person name="Lucas S."/>
            <person name="Copeland A."/>
            <person name="Lapidus A."/>
            <person name="Cheng J.-F."/>
            <person name="Bruce D."/>
            <person name="Goodwin L."/>
            <person name="Pitluck S."/>
            <person name="Davenport K."/>
            <person name="Detter J.C."/>
            <person name="Han C."/>
            <person name="Tapia R."/>
            <person name="Land M."/>
            <person name="Hauser L."/>
            <person name="Jeffries C."/>
            <person name="Kyrpides N."/>
            <person name="Ivanova N."/>
            <person name="Mikhailova N."/>
            <person name="Begemann M.B."/>
            <person name="Mormile M.R."/>
            <person name="Wall J.D."/>
            <person name="Elias D.A."/>
            <person name="Woyke T."/>
        </authorList>
    </citation>
    <scope>NUCLEOTIDE SEQUENCE [LARGE SCALE GENOMIC DNA]</scope>
    <source>
        <strain evidence="7">sapolanicus</strain>
    </source>
</reference>
<dbReference type="KEGG" id="has:Halsa_1359"/>
<dbReference type="AlphaFoldDB" id="E4RL22"/>
<dbReference type="InterPro" id="IPR003593">
    <property type="entry name" value="AAA+_ATPase"/>
</dbReference>
<feature type="domain" description="AAA+ ATPase" evidence="5">
    <location>
        <begin position="213"/>
        <end position="396"/>
    </location>
</feature>
<keyword evidence="4" id="KW-0175">Coiled coil</keyword>
<dbReference type="Pfam" id="PF13335">
    <property type="entry name" value="Mg_chelatase_C"/>
    <property type="match status" value="1"/>
</dbReference>
<dbReference type="STRING" id="656519.Halsa_1359"/>
<dbReference type="Gene3D" id="3.30.230.10">
    <property type="match status" value="1"/>
</dbReference>
<evidence type="ECO:0000256" key="4">
    <source>
        <dbReference type="SAM" id="Coils"/>
    </source>
</evidence>
<dbReference type="EMBL" id="CP002304">
    <property type="protein sequence ID" value="ADQ14786.1"/>
    <property type="molecule type" value="Genomic_DNA"/>
</dbReference>
<organism evidence="6 7">
    <name type="scientific">Halanaerobium hydrogeniformans</name>
    <name type="common">Halanaerobium sp. (strain sapolanicus)</name>
    <dbReference type="NCBI Taxonomy" id="656519"/>
    <lineage>
        <taxon>Bacteria</taxon>
        <taxon>Bacillati</taxon>
        <taxon>Bacillota</taxon>
        <taxon>Clostridia</taxon>
        <taxon>Halanaerobiales</taxon>
        <taxon>Halanaerobiaceae</taxon>
        <taxon>Halanaerobium</taxon>
    </lineage>
</organism>
<dbReference type="InterPro" id="IPR014721">
    <property type="entry name" value="Ribsml_uS5_D2-typ_fold_subgr"/>
</dbReference>
<dbReference type="OrthoDB" id="9813147at2"/>
<dbReference type="GO" id="GO:0003677">
    <property type="term" value="F:DNA binding"/>
    <property type="evidence" value="ECO:0007669"/>
    <property type="project" value="InterPro"/>
</dbReference>
<dbReference type="PANTHER" id="PTHR32039:SF7">
    <property type="entry name" value="COMPETENCE PROTEIN COMM"/>
    <property type="match status" value="1"/>
</dbReference>
<dbReference type="eggNOG" id="COG0606">
    <property type="taxonomic scope" value="Bacteria"/>
</dbReference>
<dbReference type="InterPro" id="IPR020568">
    <property type="entry name" value="Ribosomal_Su5_D2-typ_SF"/>
</dbReference>
<gene>
    <name evidence="6" type="ordered locus">Halsa_1359</name>
</gene>
<keyword evidence="3" id="KW-0067">ATP-binding</keyword>
<dbReference type="GO" id="GO:0005524">
    <property type="term" value="F:ATP binding"/>
    <property type="evidence" value="ECO:0007669"/>
    <property type="project" value="UniProtKB-KW"/>
</dbReference>
<dbReference type="HOGENOM" id="CLU_026145_1_1_9"/>
<keyword evidence="2" id="KW-0547">Nucleotide-binding</keyword>
<evidence type="ECO:0000256" key="1">
    <source>
        <dbReference type="ARBA" id="ARBA00006354"/>
    </source>
</evidence>
<dbReference type="InterPro" id="IPR001208">
    <property type="entry name" value="MCM_dom"/>
</dbReference>
<feature type="coiled-coil region" evidence="4">
    <location>
        <begin position="395"/>
        <end position="422"/>
    </location>
</feature>
<evidence type="ECO:0000313" key="6">
    <source>
        <dbReference type="EMBL" id="ADQ14786.1"/>
    </source>
</evidence>
<dbReference type="SUPFAM" id="SSF52540">
    <property type="entry name" value="P-loop containing nucleoside triphosphate hydrolases"/>
    <property type="match status" value="1"/>
</dbReference>
<name>E4RL22_HALHG</name>
<evidence type="ECO:0000256" key="3">
    <source>
        <dbReference type="ARBA" id="ARBA00022840"/>
    </source>
</evidence>
<dbReference type="NCBIfam" id="TIGR00368">
    <property type="entry name" value="YifB family Mg chelatase-like AAA ATPase"/>
    <property type="match status" value="1"/>
</dbReference>
<dbReference type="Gene3D" id="3.40.50.300">
    <property type="entry name" value="P-loop containing nucleotide triphosphate hydrolases"/>
    <property type="match status" value="1"/>
</dbReference>
<comment type="similarity">
    <text evidence="1">Belongs to the Mg-chelatase subunits D/I family. ComM subfamily.</text>
</comment>
<protein>
    <submittedName>
        <fullName evidence="6">Mg chelatase, subunit ChlI</fullName>
    </submittedName>
</protein>
<dbReference type="Pfam" id="PF13541">
    <property type="entry name" value="ChlI"/>
    <property type="match status" value="1"/>
</dbReference>
<evidence type="ECO:0000256" key="2">
    <source>
        <dbReference type="ARBA" id="ARBA00022741"/>
    </source>
</evidence>
<evidence type="ECO:0000259" key="5">
    <source>
        <dbReference type="SMART" id="SM00382"/>
    </source>
</evidence>
<dbReference type="InterPro" id="IPR045006">
    <property type="entry name" value="CHLI-like"/>
</dbReference>
<dbReference type="PANTHER" id="PTHR32039">
    <property type="entry name" value="MAGNESIUM-CHELATASE SUBUNIT CHLI"/>
    <property type="match status" value="1"/>
</dbReference>
<sequence length="512" mass="57551">MYSFVHSAVISGVKAEIVRVEIDISRGLPGFHIVGLAGKTVKESAKRVRSAIINSGFEWPIKKITVNLAPGNIQKYGSHFDLAIAAVLLECSGQIKIKNREKKIFAGELNLNGDLNKVKGVLAMLIEAEKNNIKEAVLAAENQKETELIENIDSYFLYNLSQLTDLIKVKNNNFFTRDIEEKNRVNRKDNYFELNFIRGQHNAKRALITAAAGGHNLLFVGPPGCGKTILAASIVKLLRPLSSQELLETASIYSVSDNLEKLNFKKRYRPFVAPHHSITSAALIGGGRIPVPGEISLAHNGVLFLDELPEFKAAVLANLREPLERKKIKIARNNGSYIFPANFQLIAAMNPCPCGYAGVKNKSCSCSERDIIKYQQKLSGPLLDRIDLQIEVPPLESEEILLKSSQTKLINYQEKIKNARIMQAQRYKNSRLKNNSELELKDIEKYCSLKRSAQKILKDAVKKINLSMRGYIRLMRVSRTIADLKSHHNIKKEDLIEAIDFRWLAENSKMLY</sequence>
<reference evidence="6 7" key="2">
    <citation type="journal article" date="2011" name="J. Bacteriol.">
        <title>Complete Genome Sequence of the Haloalkaliphilic, Hydrogen Producing Halanaerobium hydrogenoformans.</title>
        <authorList>
            <person name="Brown S.D."/>
            <person name="Begemann M.B."/>
            <person name="Mormile M.R."/>
            <person name="Wall J.D."/>
            <person name="Han C.S."/>
            <person name="Goodwin L.A."/>
            <person name="Pitluck S."/>
            <person name="Land M.L."/>
            <person name="Hauser L.J."/>
            <person name="Elias D.A."/>
        </authorList>
    </citation>
    <scope>NUCLEOTIDE SEQUENCE [LARGE SCALE GENOMIC DNA]</scope>
    <source>
        <strain evidence="7">sapolanicus</strain>
    </source>
</reference>
<dbReference type="CDD" id="cd00009">
    <property type="entry name" value="AAA"/>
    <property type="match status" value="1"/>
</dbReference>
<dbReference type="InterPro" id="IPR004482">
    <property type="entry name" value="Mg_chelat-rel"/>
</dbReference>
<dbReference type="RefSeq" id="WP_013405867.1">
    <property type="nucleotide sequence ID" value="NC_014654.1"/>
</dbReference>
<dbReference type="Proteomes" id="UP000007434">
    <property type="component" value="Chromosome"/>
</dbReference>
<dbReference type="SMART" id="SM00382">
    <property type="entry name" value="AAA"/>
    <property type="match status" value="1"/>
</dbReference>
<dbReference type="PRINTS" id="PR01657">
    <property type="entry name" value="MCMFAMILY"/>
</dbReference>